<dbReference type="InterPro" id="IPR042178">
    <property type="entry name" value="Serpin_sf_1"/>
</dbReference>
<dbReference type="Gene3D" id="2.30.39.10">
    <property type="entry name" value="Alpha-1-antitrypsin, domain 1"/>
    <property type="match status" value="1"/>
</dbReference>
<dbReference type="EMBL" id="JAQNDK010000001">
    <property type="protein sequence ID" value="MDC0677551.1"/>
    <property type="molecule type" value="Genomic_DNA"/>
</dbReference>
<keyword evidence="5" id="KW-1185">Reference proteome</keyword>
<protein>
    <submittedName>
        <fullName evidence="4">Serpin family protein</fullName>
    </submittedName>
</protein>
<feature type="region of interest" description="Disordered" evidence="2">
    <location>
        <begin position="22"/>
        <end position="44"/>
    </location>
</feature>
<comment type="caution">
    <text evidence="4">The sequence shown here is derived from an EMBL/GenBank/DDBJ whole genome shotgun (WGS) entry which is preliminary data.</text>
</comment>
<dbReference type="PROSITE" id="PS51257">
    <property type="entry name" value="PROKAR_LIPOPROTEIN"/>
    <property type="match status" value="1"/>
</dbReference>
<evidence type="ECO:0000313" key="5">
    <source>
        <dbReference type="Proteomes" id="UP001217485"/>
    </source>
</evidence>
<organism evidence="4 5">
    <name type="scientific">Sorangium atrum</name>
    <dbReference type="NCBI Taxonomy" id="2995308"/>
    <lineage>
        <taxon>Bacteria</taxon>
        <taxon>Pseudomonadati</taxon>
        <taxon>Myxococcota</taxon>
        <taxon>Polyangia</taxon>
        <taxon>Polyangiales</taxon>
        <taxon>Polyangiaceae</taxon>
        <taxon>Sorangium</taxon>
    </lineage>
</organism>
<sequence length="454" mass="47393">MRTSIILATVLMSALAGCSSNDGGGTGGGGPDQGEGGSGQGGDGGAVECFEKKAGCVLPSDAARIESPVVSEEDQVLLTRNNASFALDLGRVLPSANGNVVYSPYSISTALAMTYAGARTTTEQAMAATMRFELPQQRLHPAFNYVDLELHKRAEGSSNVEGGGFRLHTANAIWSHVDLALEQPFLKVLGESYGARVRLADFDAPKEAEDLINAWVKDQTEGMIPKLLDNNVTPETRVVLTNAIYFDAAWHTPFSEGATKPGAFQRGDGTSVTAQMMHGTQETRYGAGDGWEAVEIPYAGTPVSMFLVLPAEGNADALAESLDGAGLETIIASTQSRSVDITMPKFSFGTSASLKKALVDLGMGVAFGPSADFSGIIPGGGVQIQDVIHKAVIDVDEAGTKAAAATAVLIAATGAGFFPEPAEIVLDRPFFFFISDLPTGALLFAGRVNDPTAH</sequence>
<reference evidence="4 5" key="1">
    <citation type="submission" date="2023-01" db="EMBL/GenBank/DDBJ databases">
        <title>Minimal conservation of predation-associated metabolite biosynthetic gene clusters underscores biosynthetic potential of Myxococcota including descriptions for ten novel species: Archangium lansinium sp. nov., Myxococcus landrumus sp. nov., Nannocystis bai.</title>
        <authorList>
            <person name="Ahearne A."/>
            <person name="Stevens C."/>
            <person name="Dowd S."/>
        </authorList>
    </citation>
    <scope>NUCLEOTIDE SEQUENCE [LARGE SCALE GENOMIC DNA]</scope>
    <source>
        <strain evidence="4 5">WIWO2</strain>
    </source>
</reference>
<accession>A0ABT5BTQ9</accession>
<dbReference type="InterPro" id="IPR042185">
    <property type="entry name" value="Serpin_sf_2"/>
</dbReference>
<dbReference type="CDD" id="cd19590">
    <property type="entry name" value="serpin_thermopin-like"/>
    <property type="match status" value="1"/>
</dbReference>
<comment type="similarity">
    <text evidence="1">Belongs to the serpin family.</text>
</comment>
<name>A0ABT5BTQ9_9BACT</name>
<dbReference type="InterPro" id="IPR023795">
    <property type="entry name" value="Serpin_CS"/>
</dbReference>
<dbReference type="Pfam" id="PF00079">
    <property type="entry name" value="Serpin"/>
    <property type="match status" value="1"/>
</dbReference>
<dbReference type="SUPFAM" id="SSF56574">
    <property type="entry name" value="Serpins"/>
    <property type="match status" value="1"/>
</dbReference>
<dbReference type="InterPro" id="IPR036186">
    <property type="entry name" value="Serpin_sf"/>
</dbReference>
<gene>
    <name evidence="4" type="ORF">POL72_07325</name>
</gene>
<proteinExistence type="inferred from homology"/>
<dbReference type="PANTHER" id="PTHR11461:SF211">
    <property type="entry name" value="GH10112P-RELATED"/>
    <property type="match status" value="1"/>
</dbReference>
<dbReference type="RefSeq" id="WP_272094308.1">
    <property type="nucleotide sequence ID" value="NZ_JAQNDK010000001.1"/>
</dbReference>
<dbReference type="Proteomes" id="UP001217485">
    <property type="component" value="Unassembled WGS sequence"/>
</dbReference>
<dbReference type="SMART" id="SM00093">
    <property type="entry name" value="SERPIN"/>
    <property type="match status" value="1"/>
</dbReference>
<feature type="domain" description="Serpin" evidence="3">
    <location>
        <begin position="87"/>
        <end position="451"/>
    </location>
</feature>
<evidence type="ECO:0000256" key="2">
    <source>
        <dbReference type="SAM" id="MobiDB-lite"/>
    </source>
</evidence>
<dbReference type="PANTHER" id="PTHR11461">
    <property type="entry name" value="SERINE PROTEASE INHIBITOR, SERPIN"/>
    <property type="match status" value="1"/>
</dbReference>
<evidence type="ECO:0000313" key="4">
    <source>
        <dbReference type="EMBL" id="MDC0677551.1"/>
    </source>
</evidence>
<dbReference type="InterPro" id="IPR023796">
    <property type="entry name" value="Serpin_dom"/>
</dbReference>
<dbReference type="InterPro" id="IPR000215">
    <property type="entry name" value="Serpin_fam"/>
</dbReference>
<evidence type="ECO:0000259" key="3">
    <source>
        <dbReference type="SMART" id="SM00093"/>
    </source>
</evidence>
<evidence type="ECO:0000256" key="1">
    <source>
        <dbReference type="RuleBase" id="RU000411"/>
    </source>
</evidence>
<dbReference type="PROSITE" id="PS00284">
    <property type="entry name" value="SERPIN"/>
    <property type="match status" value="1"/>
</dbReference>
<dbReference type="Gene3D" id="3.30.497.10">
    <property type="entry name" value="Antithrombin, subunit I, domain 2"/>
    <property type="match status" value="1"/>
</dbReference>